<dbReference type="EMBL" id="VUJU01009593">
    <property type="protein sequence ID" value="KAF0719132.1"/>
    <property type="molecule type" value="Genomic_DNA"/>
</dbReference>
<organism evidence="7 8">
    <name type="scientific">Aphis craccivora</name>
    <name type="common">Cowpea aphid</name>
    <dbReference type="NCBI Taxonomy" id="307492"/>
    <lineage>
        <taxon>Eukaryota</taxon>
        <taxon>Metazoa</taxon>
        <taxon>Ecdysozoa</taxon>
        <taxon>Arthropoda</taxon>
        <taxon>Hexapoda</taxon>
        <taxon>Insecta</taxon>
        <taxon>Pterygota</taxon>
        <taxon>Neoptera</taxon>
        <taxon>Paraneoptera</taxon>
        <taxon>Hemiptera</taxon>
        <taxon>Sternorrhyncha</taxon>
        <taxon>Aphidomorpha</taxon>
        <taxon>Aphidoidea</taxon>
        <taxon>Aphididae</taxon>
        <taxon>Aphidini</taxon>
        <taxon>Aphis</taxon>
        <taxon>Aphis</taxon>
    </lineage>
</organism>
<evidence type="ECO:0000256" key="1">
    <source>
        <dbReference type="ARBA" id="ARBA00011764"/>
    </source>
</evidence>
<accession>A0A6G0W184</accession>
<reference evidence="7 8" key="1">
    <citation type="submission" date="2019-08" db="EMBL/GenBank/DDBJ databases">
        <title>Whole genome of Aphis craccivora.</title>
        <authorList>
            <person name="Voronova N.V."/>
            <person name="Shulinski R.S."/>
            <person name="Bandarenka Y.V."/>
            <person name="Zhorov D.G."/>
            <person name="Warner D."/>
        </authorList>
    </citation>
    <scope>NUCLEOTIDE SEQUENCE [LARGE SCALE GENOMIC DNA]</scope>
    <source>
        <strain evidence="7">180601</strain>
        <tissue evidence="7">Whole Body</tissue>
    </source>
</reference>
<feature type="domain" description="Myb/SANT-like DNA-binding" evidence="6">
    <location>
        <begin position="5"/>
        <end position="82"/>
    </location>
</feature>
<evidence type="ECO:0000313" key="8">
    <source>
        <dbReference type="Proteomes" id="UP000478052"/>
    </source>
</evidence>
<evidence type="ECO:0000256" key="5">
    <source>
        <dbReference type="ARBA" id="ARBA00025466"/>
    </source>
</evidence>
<evidence type="ECO:0000256" key="2">
    <source>
        <dbReference type="ARBA" id="ARBA00016807"/>
    </source>
</evidence>
<keyword evidence="4" id="KW-0804">Transcription</keyword>
<evidence type="ECO:0000256" key="4">
    <source>
        <dbReference type="ARBA" id="ARBA00023163"/>
    </source>
</evidence>
<dbReference type="Proteomes" id="UP000478052">
    <property type="component" value="Unassembled WGS sequence"/>
</dbReference>
<proteinExistence type="predicted"/>
<dbReference type="OrthoDB" id="6593161at2759"/>
<keyword evidence="8" id="KW-1185">Reference proteome</keyword>
<dbReference type="AlphaFoldDB" id="A0A6G0W184"/>
<comment type="subunit">
    <text evidence="1">Self-associates forming complexes of several hundred monomers.</text>
</comment>
<dbReference type="InterPro" id="IPR028002">
    <property type="entry name" value="Myb_DNA-bind_5"/>
</dbReference>
<evidence type="ECO:0000259" key="6">
    <source>
        <dbReference type="Pfam" id="PF13873"/>
    </source>
</evidence>
<protein>
    <recommendedName>
        <fullName evidence="2">Regulatory protein zeste</fullName>
    </recommendedName>
</protein>
<dbReference type="Pfam" id="PF13873">
    <property type="entry name" value="Myb_DNA-bind_5"/>
    <property type="match status" value="1"/>
</dbReference>
<comment type="function">
    <text evidence="5">Involved in transvection phenomena (= synapsis-dependent gene expression), where the synaptic pairing of chromosomes carrying genes with which zeste interacts influences the expression of these genes. Zeste binds to DNA and stimulates transcription from a nearby promoter.</text>
</comment>
<evidence type="ECO:0000256" key="3">
    <source>
        <dbReference type="ARBA" id="ARBA00023015"/>
    </source>
</evidence>
<comment type="caution">
    <text evidence="7">The sequence shown here is derived from an EMBL/GenBank/DDBJ whole genome shotgun (WGS) entry which is preliminary data.</text>
</comment>
<evidence type="ECO:0000313" key="7">
    <source>
        <dbReference type="EMBL" id="KAF0719132.1"/>
    </source>
</evidence>
<sequence length="212" mass="23853">MDKKRQKKVTDEQKVLLVSLLENNPRLFSGKFGADFSFDDSIKKRKSIISKLESCSTGNKGKSVDWKRTWSDLKRNVKEKASKLRSSYRATGGGEASKEKLSELEKRIVGIIGETMIEGHKSVQEFGSTCVKKNVINICNQPIEVMDPVIQINSEEFILNCEDGIGKDTPNNSLYEQPDVSHSSPAIEGITEDEPLIIHENVMVSQKPYKYK</sequence>
<feature type="non-terminal residue" evidence="7">
    <location>
        <position position="212"/>
    </location>
</feature>
<name>A0A6G0W184_APHCR</name>
<gene>
    <name evidence="7" type="ORF">FWK35_00027386</name>
</gene>
<keyword evidence="3" id="KW-0805">Transcription regulation</keyword>